<dbReference type="GO" id="GO:0016787">
    <property type="term" value="F:hydrolase activity"/>
    <property type="evidence" value="ECO:0007669"/>
    <property type="project" value="InterPro"/>
</dbReference>
<protein>
    <recommendedName>
        <fullName evidence="7">6-methylsalicylate decarboxylase</fullName>
        <ecNumber evidence="7">4.1.1.52</ecNumber>
    </recommendedName>
</protein>
<evidence type="ECO:0000259" key="9">
    <source>
        <dbReference type="Pfam" id="PF04909"/>
    </source>
</evidence>
<evidence type="ECO:0000256" key="5">
    <source>
        <dbReference type="ARBA" id="ARBA00023239"/>
    </source>
</evidence>
<keyword evidence="5 8" id="KW-0456">Lyase</keyword>
<evidence type="ECO:0000256" key="3">
    <source>
        <dbReference type="ARBA" id="ARBA00022793"/>
    </source>
</evidence>
<evidence type="ECO:0000256" key="1">
    <source>
        <dbReference type="ARBA" id="ARBA00005871"/>
    </source>
</evidence>
<name>A0A8H3JA15_9LECA</name>
<dbReference type="Proteomes" id="UP000664203">
    <property type="component" value="Unassembled WGS sequence"/>
</dbReference>
<evidence type="ECO:0000256" key="6">
    <source>
        <dbReference type="ARBA" id="ARBA00036832"/>
    </source>
</evidence>
<evidence type="ECO:0000313" key="10">
    <source>
        <dbReference type="EMBL" id="CAF9943656.1"/>
    </source>
</evidence>
<keyword evidence="11" id="KW-1185">Reference proteome</keyword>
<evidence type="ECO:0000256" key="8">
    <source>
        <dbReference type="RuleBase" id="RU366045"/>
    </source>
</evidence>
<evidence type="ECO:0000256" key="4">
    <source>
        <dbReference type="ARBA" id="ARBA00022833"/>
    </source>
</evidence>
<accession>A0A8H3JA15</accession>
<keyword evidence="4" id="KW-0862">Zinc</keyword>
<sequence>MAKRIDVHHHYIPPAYLEGNLRDPRPQGSIRMAYAQMDPRLGYILLERSARRPSKLSRQINEYGASLAAKDPSKYGFFAAIPDPCEDMSAVLEEIRYSLKTLKADGITLYSRYGNDNHYLGHPDLRPLWEKLEKHHAIVFVHPTHTVDTNLANPHLPMPIFDYCHETGRAGVDLLMSSPSIIRTVAPSVKIILSHAGGDFPHLITRVATTLPDAGLTSYTSEQMTQDAKKFYFDTALSSNKNQLDLLLKFVDLSGYFLGPISRSRRGRASIPSRGIWVSMRWMTG</sequence>
<reference evidence="10" key="1">
    <citation type="submission" date="2021-03" db="EMBL/GenBank/DDBJ databases">
        <authorList>
            <person name="Tagirdzhanova G."/>
        </authorList>
    </citation>
    <scope>NUCLEOTIDE SEQUENCE</scope>
</reference>
<dbReference type="EC" id="4.1.1.52" evidence="7"/>
<feature type="domain" description="Amidohydrolase-related" evidence="9">
    <location>
        <begin position="5"/>
        <end position="199"/>
    </location>
</feature>
<dbReference type="PANTHER" id="PTHR21240">
    <property type="entry name" value="2-AMINO-3-CARBOXYLMUCONATE-6-SEMIALDEHYDE DECARBOXYLASE"/>
    <property type="match status" value="1"/>
</dbReference>
<dbReference type="EMBL" id="CAJPDR010001160">
    <property type="protein sequence ID" value="CAF9943656.1"/>
    <property type="molecule type" value="Genomic_DNA"/>
</dbReference>
<dbReference type="Gene3D" id="3.20.20.140">
    <property type="entry name" value="Metal-dependent hydrolases"/>
    <property type="match status" value="1"/>
</dbReference>
<comment type="catalytic activity">
    <reaction evidence="6">
        <text>6-methylsalicylate + H(+) = 3-methylphenol + CO2</text>
        <dbReference type="Rhea" id="RHEA:23112"/>
        <dbReference type="ChEBI" id="CHEBI:15378"/>
        <dbReference type="ChEBI" id="CHEBI:16526"/>
        <dbReference type="ChEBI" id="CHEBI:17231"/>
        <dbReference type="ChEBI" id="CHEBI:36658"/>
        <dbReference type="EC" id="4.1.1.52"/>
    </reaction>
    <physiologicalReaction direction="left-to-right" evidence="6">
        <dbReference type="Rhea" id="RHEA:23113"/>
    </physiologicalReaction>
</comment>
<keyword evidence="3 8" id="KW-0210">Decarboxylase</keyword>
<dbReference type="InterPro" id="IPR032466">
    <property type="entry name" value="Metal_Hydrolase"/>
</dbReference>
<dbReference type="AlphaFoldDB" id="A0A8H3JA15"/>
<evidence type="ECO:0000256" key="2">
    <source>
        <dbReference type="ARBA" id="ARBA00022723"/>
    </source>
</evidence>
<dbReference type="InterPro" id="IPR032465">
    <property type="entry name" value="ACMSD"/>
</dbReference>
<evidence type="ECO:0000313" key="11">
    <source>
        <dbReference type="Proteomes" id="UP000664203"/>
    </source>
</evidence>
<dbReference type="GO" id="GO:0047596">
    <property type="term" value="F:6-methylsalicylate decarboxylase activity"/>
    <property type="evidence" value="ECO:0007669"/>
    <property type="project" value="UniProtKB-EC"/>
</dbReference>
<evidence type="ECO:0000256" key="7">
    <source>
        <dbReference type="ARBA" id="ARBA00038889"/>
    </source>
</evidence>
<dbReference type="GO" id="GO:0019748">
    <property type="term" value="P:secondary metabolic process"/>
    <property type="evidence" value="ECO:0007669"/>
    <property type="project" value="TreeGrafter"/>
</dbReference>
<gene>
    <name evidence="10" type="ORF">ALECFALPRED_000906</name>
</gene>
<keyword evidence="2" id="KW-0479">Metal-binding</keyword>
<comment type="similarity">
    <text evidence="1">Belongs to the metallo-dependent hydrolases superfamily. ACMSD family.</text>
</comment>
<proteinExistence type="inferred from homology"/>
<dbReference type="GO" id="GO:0046872">
    <property type="term" value="F:metal ion binding"/>
    <property type="evidence" value="ECO:0007669"/>
    <property type="project" value="UniProtKB-KW"/>
</dbReference>
<dbReference type="InterPro" id="IPR006680">
    <property type="entry name" value="Amidohydro-rel"/>
</dbReference>
<organism evidence="10 11">
    <name type="scientific">Alectoria fallacina</name>
    <dbReference type="NCBI Taxonomy" id="1903189"/>
    <lineage>
        <taxon>Eukaryota</taxon>
        <taxon>Fungi</taxon>
        <taxon>Dikarya</taxon>
        <taxon>Ascomycota</taxon>
        <taxon>Pezizomycotina</taxon>
        <taxon>Lecanoromycetes</taxon>
        <taxon>OSLEUM clade</taxon>
        <taxon>Lecanoromycetidae</taxon>
        <taxon>Lecanorales</taxon>
        <taxon>Lecanorineae</taxon>
        <taxon>Parmeliaceae</taxon>
        <taxon>Alectoria</taxon>
    </lineage>
</organism>
<dbReference type="SUPFAM" id="SSF51556">
    <property type="entry name" value="Metallo-dependent hydrolases"/>
    <property type="match status" value="1"/>
</dbReference>
<comment type="caution">
    <text evidence="10">The sequence shown here is derived from an EMBL/GenBank/DDBJ whole genome shotgun (WGS) entry which is preliminary data.</text>
</comment>
<dbReference type="PANTHER" id="PTHR21240:SF29">
    <property type="entry name" value="AMIDOHYDROLASE-RELATED DOMAIN-CONTAINING PROTEIN"/>
    <property type="match status" value="1"/>
</dbReference>
<dbReference type="GO" id="GO:0005829">
    <property type="term" value="C:cytosol"/>
    <property type="evidence" value="ECO:0007669"/>
    <property type="project" value="TreeGrafter"/>
</dbReference>
<dbReference type="OrthoDB" id="2832284at2759"/>
<dbReference type="Pfam" id="PF04909">
    <property type="entry name" value="Amidohydro_2"/>
    <property type="match status" value="1"/>
</dbReference>